<dbReference type="AlphaFoldDB" id="A0A078JDY2"/>
<dbReference type="Proteomes" id="UP000028999">
    <property type="component" value="Unassembled WGS sequence"/>
</dbReference>
<reference evidence="1 2" key="1">
    <citation type="journal article" date="2014" name="Science">
        <title>Plant genetics. Early allopolyploid evolution in the post-Neolithic Brassica napus oilseed genome.</title>
        <authorList>
            <person name="Chalhoub B."/>
            <person name="Denoeud F."/>
            <person name="Liu S."/>
            <person name="Parkin I.A."/>
            <person name="Tang H."/>
            <person name="Wang X."/>
            <person name="Chiquet J."/>
            <person name="Belcram H."/>
            <person name="Tong C."/>
            <person name="Samans B."/>
            <person name="Correa M."/>
            <person name="Da Silva C."/>
            <person name="Just J."/>
            <person name="Falentin C."/>
            <person name="Koh C.S."/>
            <person name="Le Clainche I."/>
            <person name="Bernard M."/>
            <person name="Bento P."/>
            <person name="Noel B."/>
            <person name="Labadie K."/>
            <person name="Alberti A."/>
            <person name="Charles M."/>
            <person name="Arnaud D."/>
            <person name="Guo H."/>
            <person name="Daviaud C."/>
            <person name="Alamery S."/>
            <person name="Jabbari K."/>
            <person name="Zhao M."/>
            <person name="Edger P.P."/>
            <person name="Chelaifa H."/>
            <person name="Tack D."/>
            <person name="Lassalle G."/>
            <person name="Mestiri I."/>
            <person name="Schnel N."/>
            <person name="Le Paslier M.C."/>
            <person name="Fan G."/>
            <person name="Renault V."/>
            <person name="Bayer P.E."/>
            <person name="Golicz A.A."/>
            <person name="Manoli S."/>
            <person name="Lee T.H."/>
            <person name="Thi V.H."/>
            <person name="Chalabi S."/>
            <person name="Hu Q."/>
            <person name="Fan C."/>
            <person name="Tollenaere R."/>
            <person name="Lu Y."/>
            <person name="Battail C."/>
            <person name="Shen J."/>
            <person name="Sidebottom C.H."/>
            <person name="Wang X."/>
            <person name="Canaguier A."/>
            <person name="Chauveau A."/>
            <person name="Berard A."/>
            <person name="Deniot G."/>
            <person name="Guan M."/>
            <person name="Liu Z."/>
            <person name="Sun F."/>
            <person name="Lim Y.P."/>
            <person name="Lyons E."/>
            <person name="Town C.D."/>
            <person name="Bancroft I."/>
            <person name="Wang X."/>
            <person name="Meng J."/>
            <person name="Ma J."/>
            <person name="Pires J.C."/>
            <person name="King G.J."/>
            <person name="Brunel D."/>
            <person name="Delourme R."/>
            <person name="Renard M."/>
            <person name="Aury J.M."/>
            <person name="Adams K.L."/>
            <person name="Batley J."/>
            <person name="Snowdon R.J."/>
            <person name="Tost J."/>
            <person name="Edwards D."/>
            <person name="Zhou Y."/>
            <person name="Hua W."/>
            <person name="Sharpe A.G."/>
            <person name="Paterson A.H."/>
            <person name="Guan C."/>
            <person name="Wincker P."/>
        </authorList>
    </citation>
    <scope>NUCLEOTIDE SEQUENCE [LARGE SCALE GENOMIC DNA]</scope>
    <source>
        <strain evidence="2">cv. Darmor-bzh</strain>
    </source>
</reference>
<organism evidence="1 2">
    <name type="scientific">Brassica napus</name>
    <name type="common">Rape</name>
    <dbReference type="NCBI Taxonomy" id="3708"/>
    <lineage>
        <taxon>Eukaryota</taxon>
        <taxon>Viridiplantae</taxon>
        <taxon>Streptophyta</taxon>
        <taxon>Embryophyta</taxon>
        <taxon>Tracheophyta</taxon>
        <taxon>Spermatophyta</taxon>
        <taxon>Magnoliopsida</taxon>
        <taxon>eudicotyledons</taxon>
        <taxon>Gunneridae</taxon>
        <taxon>Pentapetalae</taxon>
        <taxon>rosids</taxon>
        <taxon>malvids</taxon>
        <taxon>Brassicales</taxon>
        <taxon>Brassicaceae</taxon>
        <taxon>Brassiceae</taxon>
        <taxon>Brassica</taxon>
    </lineage>
</organism>
<evidence type="ECO:0000313" key="2">
    <source>
        <dbReference type="Proteomes" id="UP000028999"/>
    </source>
</evidence>
<keyword evidence="2" id="KW-1185">Reference proteome</keyword>
<evidence type="ECO:0000313" key="1">
    <source>
        <dbReference type="EMBL" id="CDY64884.1"/>
    </source>
</evidence>
<sequence length="30" mass="3408">MNKPFMIMSLPEDIIINILAPCRMCSGLKQ</sequence>
<gene>
    <name evidence="1" type="primary">BnaC02g45980D</name>
    <name evidence="1" type="ORF">GSBRNA2T00043793001</name>
</gene>
<protein>
    <submittedName>
        <fullName evidence="1">BnaC02g45980D protein</fullName>
    </submittedName>
</protein>
<proteinExistence type="predicted"/>
<dbReference type="EMBL" id="LK034589">
    <property type="protein sequence ID" value="CDY64884.1"/>
    <property type="molecule type" value="Genomic_DNA"/>
</dbReference>
<name>A0A078JDY2_BRANA</name>
<accession>A0A078JDY2</accession>
<dbReference type="Gramene" id="CDY64884">
    <property type="protein sequence ID" value="CDY64884"/>
    <property type="gene ID" value="GSBRNA2T00043793001"/>
</dbReference>
<dbReference type="PaxDb" id="3708-A0A078JDY2"/>